<organism evidence="2 3">
    <name type="scientific">Paraburkholderia domus</name>
    <dbReference type="NCBI Taxonomy" id="2793075"/>
    <lineage>
        <taxon>Bacteria</taxon>
        <taxon>Pseudomonadati</taxon>
        <taxon>Pseudomonadota</taxon>
        <taxon>Betaproteobacteria</taxon>
        <taxon>Burkholderiales</taxon>
        <taxon>Burkholderiaceae</taxon>
        <taxon>Paraburkholderia</taxon>
    </lineage>
</organism>
<dbReference type="AlphaFoldDB" id="A0A9N8QXR6"/>
<protein>
    <recommendedName>
        <fullName evidence="4">DUF3304 domain-containing protein</fullName>
    </recommendedName>
</protein>
<evidence type="ECO:0000256" key="1">
    <source>
        <dbReference type="SAM" id="SignalP"/>
    </source>
</evidence>
<dbReference type="Proteomes" id="UP000675121">
    <property type="component" value="Unassembled WGS sequence"/>
</dbReference>
<feature type="signal peptide" evidence="1">
    <location>
        <begin position="1"/>
        <end position="22"/>
    </location>
</feature>
<name>A0A9N8QXR6_9BURK</name>
<evidence type="ECO:0000313" key="2">
    <source>
        <dbReference type="EMBL" id="CAE6902918.1"/>
    </source>
</evidence>
<feature type="chain" id="PRO_5040130877" description="DUF3304 domain-containing protein" evidence="1">
    <location>
        <begin position="23"/>
        <end position="167"/>
    </location>
</feature>
<sequence length="167" mass="18452">MSVKSIGTVCALLIVLCGCATGAPQGYVDVRAMAANYTNKDVDYSFFDASGKPFNFGGEAKPFPEGGTGGIECCALLPGIGQTLRVIWREGDHNDSYDQMQSYRRDVTVIGTSPLQGDAYNYVIVRFFPEHRVEVELVSEPNGPRAFRSPRLDKIFYGQRIMRHMGE</sequence>
<accession>A0A9N8QXR6</accession>
<proteinExistence type="predicted"/>
<keyword evidence="3" id="KW-1185">Reference proteome</keyword>
<dbReference type="RefSeq" id="WP_201139581.1">
    <property type="nucleotide sequence ID" value="NZ_CAJNAS010000009.1"/>
</dbReference>
<evidence type="ECO:0000313" key="3">
    <source>
        <dbReference type="Proteomes" id="UP000675121"/>
    </source>
</evidence>
<keyword evidence="1" id="KW-0732">Signal</keyword>
<evidence type="ECO:0008006" key="4">
    <source>
        <dbReference type="Google" id="ProtNLM"/>
    </source>
</evidence>
<comment type="caution">
    <text evidence="2">The sequence shown here is derived from an EMBL/GenBank/DDBJ whole genome shotgun (WGS) entry which is preliminary data.</text>
</comment>
<reference evidence="2" key="1">
    <citation type="submission" date="2021-02" db="EMBL/GenBank/DDBJ databases">
        <authorList>
            <person name="Vanwijnsberghe S."/>
        </authorList>
    </citation>
    <scope>NUCLEOTIDE SEQUENCE</scope>
    <source>
        <strain evidence="2">R-70211</strain>
    </source>
</reference>
<gene>
    <name evidence="2" type="ORF">R70211_03405</name>
</gene>
<dbReference type="EMBL" id="CAJNAS010000009">
    <property type="protein sequence ID" value="CAE6902918.1"/>
    <property type="molecule type" value="Genomic_DNA"/>
</dbReference>
<dbReference type="PROSITE" id="PS51257">
    <property type="entry name" value="PROKAR_LIPOPROTEIN"/>
    <property type="match status" value="1"/>
</dbReference>